<comment type="caution">
    <text evidence="9">The sequence shown here is derived from an EMBL/GenBank/DDBJ whole genome shotgun (WGS) entry which is preliminary data.</text>
</comment>
<evidence type="ECO:0000256" key="3">
    <source>
        <dbReference type="ARBA" id="ARBA00022723"/>
    </source>
</evidence>
<dbReference type="Gene3D" id="3.40.720.10">
    <property type="entry name" value="Alkaline Phosphatase, subunit A"/>
    <property type="match status" value="1"/>
</dbReference>
<dbReference type="SUPFAM" id="SSF53649">
    <property type="entry name" value="Alkaline phosphatase-like"/>
    <property type="match status" value="1"/>
</dbReference>
<comment type="cofactor">
    <cofactor evidence="1">
        <name>Ca(2+)</name>
        <dbReference type="ChEBI" id="CHEBI:29108"/>
    </cofactor>
</comment>
<keyword evidence="6" id="KW-0106">Calcium</keyword>
<evidence type="ECO:0000256" key="5">
    <source>
        <dbReference type="ARBA" id="ARBA00022801"/>
    </source>
</evidence>
<dbReference type="PANTHER" id="PTHR42693">
    <property type="entry name" value="ARYLSULFATASE FAMILY MEMBER"/>
    <property type="match status" value="1"/>
</dbReference>
<protein>
    <recommendedName>
        <fullName evidence="8">Sulfatase N-terminal domain-containing protein</fullName>
    </recommendedName>
</protein>
<feature type="domain" description="Sulfatase N-terminal" evidence="8">
    <location>
        <begin position="40"/>
        <end position="304"/>
    </location>
</feature>
<dbReference type="InterPro" id="IPR017850">
    <property type="entry name" value="Alkaline_phosphatase_core_sf"/>
</dbReference>
<evidence type="ECO:0000256" key="7">
    <source>
        <dbReference type="SAM" id="Phobius"/>
    </source>
</evidence>
<reference evidence="9" key="1">
    <citation type="journal article" date="2015" name="Nature">
        <title>Complex archaea that bridge the gap between prokaryotes and eukaryotes.</title>
        <authorList>
            <person name="Spang A."/>
            <person name="Saw J.H."/>
            <person name="Jorgensen S.L."/>
            <person name="Zaremba-Niedzwiedzka K."/>
            <person name="Martijn J."/>
            <person name="Lind A.E."/>
            <person name="van Eijk R."/>
            <person name="Schleper C."/>
            <person name="Guy L."/>
            <person name="Ettema T.J."/>
        </authorList>
    </citation>
    <scope>NUCLEOTIDE SEQUENCE</scope>
</reference>
<evidence type="ECO:0000259" key="8">
    <source>
        <dbReference type="Pfam" id="PF00884"/>
    </source>
</evidence>
<dbReference type="Pfam" id="PF00884">
    <property type="entry name" value="Sulfatase"/>
    <property type="match status" value="1"/>
</dbReference>
<name>A0A0F8ZQT5_9ZZZZ</name>
<dbReference type="InterPro" id="IPR024607">
    <property type="entry name" value="Sulfatase_CS"/>
</dbReference>
<evidence type="ECO:0000256" key="6">
    <source>
        <dbReference type="ARBA" id="ARBA00022837"/>
    </source>
</evidence>
<sequence length="305" mass="34081">MRTINRLTIPGIGMIPGILIILGGLILPACTGEGEEIAQPNFVFVLVDDLSWSDLSYNGSIVYETPNVDKLASQGMVFSDFYSGGPVCSPTRSSILTGKSTARTGITTYLITPERDAEYVTHALPLEEFTIAEALKEQNYATGYFGKWHLGYSQEHWAANQGFDTAIGGLDSKHAWAIAYPDVDPPDDVKYDRHIRFFSPHHMTHMEDGPEGEYLTERLTNETIGFIRDNKDKPFLAFLSYHTVHTPLQAKEEVVKKYTEKIHSMGLDTLTEKVPAEKAYQNNPNYAAMVQHMDENVGRLMDAVE</sequence>
<evidence type="ECO:0000313" key="9">
    <source>
        <dbReference type="EMBL" id="KKK96208.1"/>
    </source>
</evidence>
<dbReference type="InterPro" id="IPR050738">
    <property type="entry name" value="Sulfatase"/>
</dbReference>
<dbReference type="EMBL" id="LAZR01046581">
    <property type="protein sequence ID" value="KKK96208.1"/>
    <property type="molecule type" value="Genomic_DNA"/>
</dbReference>
<keyword evidence="7" id="KW-0812">Transmembrane</keyword>
<evidence type="ECO:0000256" key="4">
    <source>
        <dbReference type="ARBA" id="ARBA00022729"/>
    </source>
</evidence>
<dbReference type="PANTHER" id="PTHR42693:SF42">
    <property type="entry name" value="ARYLSULFATASE G"/>
    <property type="match status" value="1"/>
</dbReference>
<proteinExistence type="inferred from homology"/>
<keyword evidence="7" id="KW-1133">Transmembrane helix</keyword>
<accession>A0A0F8ZQT5</accession>
<gene>
    <name evidence="9" type="ORF">LCGC14_2665070</name>
</gene>
<dbReference type="PROSITE" id="PS00523">
    <property type="entry name" value="SULFATASE_1"/>
    <property type="match status" value="1"/>
</dbReference>
<keyword evidence="4" id="KW-0732">Signal</keyword>
<comment type="similarity">
    <text evidence="2">Belongs to the sulfatase family.</text>
</comment>
<dbReference type="GO" id="GO:0004065">
    <property type="term" value="F:arylsulfatase activity"/>
    <property type="evidence" value="ECO:0007669"/>
    <property type="project" value="TreeGrafter"/>
</dbReference>
<organism evidence="9">
    <name type="scientific">marine sediment metagenome</name>
    <dbReference type="NCBI Taxonomy" id="412755"/>
    <lineage>
        <taxon>unclassified sequences</taxon>
        <taxon>metagenomes</taxon>
        <taxon>ecological metagenomes</taxon>
    </lineage>
</organism>
<feature type="transmembrane region" description="Helical" evidence="7">
    <location>
        <begin position="7"/>
        <end position="27"/>
    </location>
</feature>
<keyword evidence="3" id="KW-0479">Metal-binding</keyword>
<keyword evidence="7" id="KW-0472">Membrane</keyword>
<evidence type="ECO:0000256" key="2">
    <source>
        <dbReference type="ARBA" id="ARBA00008779"/>
    </source>
</evidence>
<dbReference type="AlphaFoldDB" id="A0A0F8ZQT5"/>
<dbReference type="InterPro" id="IPR000917">
    <property type="entry name" value="Sulfatase_N"/>
</dbReference>
<evidence type="ECO:0000256" key="1">
    <source>
        <dbReference type="ARBA" id="ARBA00001913"/>
    </source>
</evidence>
<keyword evidence="5" id="KW-0378">Hydrolase</keyword>
<feature type="non-terminal residue" evidence="9">
    <location>
        <position position="305"/>
    </location>
</feature>
<dbReference type="GO" id="GO:0046872">
    <property type="term" value="F:metal ion binding"/>
    <property type="evidence" value="ECO:0007669"/>
    <property type="project" value="UniProtKB-KW"/>
</dbReference>